<feature type="coiled-coil region" evidence="1">
    <location>
        <begin position="86"/>
        <end position="141"/>
    </location>
</feature>
<keyword evidence="2" id="KW-0732">Signal</keyword>
<sequence>MNYKYIFFLPALTLVTSCSLLTSSPKEAQHQMELSLHKIKTDLEDFKHDLNTYEIEHHVLEGQVIDIEKISTHNKKTLSQISPARIENILSNLEAFEKHLSMLEKNQERILRDVVQLSTHANETSAALSQYKNEISALKNTLEHPNFVSTEINTPFDEQFYYYTVTSGDSLEKISKQFSVSISAIKDVNEIQTDLIKKGEMIKIPKLD</sequence>
<dbReference type="EMBL" id="NVUK01000020">
    <property type="protein sequence ID" value="PCI77108.1"/>
    <property type="molecule type" value="Genomic_DNA"/>
</dbReference>
<dbReference type="Pfam" id="PF01476">
    <property type="entry name" value="LysM"/>
    <property type="match status" value="1"/>
</dbReference>
<evidence type="ECO:0000256" key="2">
    <source>
        <dbReference type="SAM" id="SignalP"/>
    </source>
</evidence>
<dbReference type="CDD" id="cd00118">
    <property type="entry name" value="LysM"/>
    <property type="match status" value="1"/>
</dbReference>
<feature type="chain" id="PRO_5012472559" description="LysM domain-containing protein" evidence="2">
    <location>
        <begin position="29"/>
        <end position="208"/>
    </location>
</feature>
<evidence type="ECO:0000256" key="1">
    <source>
        <dbReference type="SAM" id="Coils"/>
    </source>
</evidence>
<evidence type="ECO:0000313" key="5">
    <source>
        <dbReference type="Proteomes" id="UP000218775"/>
    </source>
</evidence>
<protein>
    <recommendedName>
        <fullName evidence="3">LysM domain-containing protein</fullName>
    </recommendedName>
</protein>
<dbReference type="SUPFAM" id="SSF54106">
    <property type="entry name" value="LysM domain"/>
    <property type="match status" value="1"/>
</dbReference>
<proteinExistence type="predicted"/>
<evidence type="ECO:0000313" key="4">
    <source>
        <dbReference type="EMBL" id="PCI77108.1"/>
    </source>
</evidence>
<gene>
    <name evidence="4" type="ORF">COB21_03510</name>
</gene>
<dbReference type="PROSITE" id="PS51782">
    <property type="entry name" value="LYSM"/>
    <property type="match status" value="1"/>
</dbReference>
<keyword evidence="1" id="KW-0175">Coiled coil</keyword>
<dbReference type="Gene3D" id="3.10.350.10">
    <property type="entry name" value="LysM domain"/>
    <property type="match status" value="1"/>
</dbReference>
<dbReference type="PROSITE" id="PS51257">
    <property type="entry name" value="PROKAR_LIPOPROTEIN"/>
    <property type="match status" value="1"/>
</dbReference>
<evidence type="ECO:0000259" key="3">
    <source>
        <dbReference type="PROSITE" id="PS51782"/>
    </source>
</evidence>
<comment type="caution">
    <text evidence="4">The sequence shown here is derived from an EMBL/GenBank/DDBJ whole genome shotgun (WGS) entry which is preliminary data.</text>
</comment>
<dbReference type="SMART" id="SM00257">
    <property type="entry name" value="LysM"/>
    <property type="match status" value="1"/>
</dbReference>
<name>A0A2A4X393_UNCAE</name>
<organism evidence="4 5">
    <name type="scientific">Aerophobetes bacterium</name>
    <dbReference type="NCBI Taxonomy" id="2030807"/>
    <lineage>
        <taxon>Bacteria</taxon>
        <taxon>Candidatus Aerophobota</taxon>
    </lineage>
</organism>
<dbReference type="InterPro" id="IPR036779">
    <property type="entry name" value="LysM_dom_sf"/>
</dbReference>
<feature type="signal peptide" evidence="2">
    <location>
        <begin position="1"/>
        <end position="28"/>
    </location>
</feature>
<feature type="domain" description="LysM" evidence="3">
    <location>
        <begin position="161"/>
        <end position="204"/>
    </location>
</feature>
<accession>A0A2A4X393</accession>
<dbReference type="AlphaFoldDB" id="A0A2A4X393"/>
<reference evidence="5" key="1">
    <citation type="submission" date="2017-08" db="EMBL/GenBank/DDBJ databases">
        <title>A dynamic microbial community with high functional redundancy inhabits the cold, oxic subseafloor aquifer.</title>
        <authorList>
            <person name="Tully B.J."/>
            <person name="Wheat C.G."/>
            <person name="Glazer B.T."/>
            <person name="Huber J.A."/>
        </authorList>
    </citation>
    <scope>NUCLEOTIDE SEQUENCE [LARGE SCALE GENOMIC DNA]</scope>
</reference>
<dbReference type="Proteomes" id="UP000218775">
    <property type="component" value="Unassembled WGS sequence"/>
</dbReference>
<dbReference type="InterPro" id="IPR018392">
    <property type="entry name" value="LysM"/>
</dbReference>